<proteinExistence type="predicted"/>
<dbReference type="RefSeq" id="WP_106632927.1">
    <property type="nucleotide sequence ID" value="NZ_PXXO01000016.1"/>
</dbReference>
<keyword evidence="1" id="KW-0677">Repeat</keyword>
<sequence length="252" mass="27744">MIPTLFSLLLGLQLLLPQLFDQALSASRQGRFDEALPLWNQVLEVAPDDAAAWSNRGNVQLALGDPRAAIADQTKAMQLDGESPDPHLNRGTAEEALGQWAAAEADYRWILERAPSDEGEPRASALYNLGNVQGSLGDWQEARRCFEAASLARPGFAMARSSSALAAFQLSDRAEAERQLRNLIRRYPLFADARAGLTALLWQKGARGEAESNWAAASGLDPRYRQREWLLATRRWPPEPVEALAQFLALAP</sequence>
<dbReference type="AlphaFoldDB" id="A0A2P7MS81"/>
<accession>A0A2P7MS81</accession>
<organism evidence="4 5">
    <name type="scientific">Cyanobium usitatum str. Tous</name>
    <dbReference type="NCBI Taxonomy" id="2116684"/>
    <lineage>
        <taxon>Bacteria</taxon>
        <taxon>Bacillati</taxon>
        <taxon>Cyanobacteriota</taxon>
        <taxon>Cyanophyceae</taxon>
        <taxon>Synechococcales</taxon>
        <taxon>Prochlorococcaceae</taxon>
        <taxon>Cyanobium</taxon>
    </lineage>
</organism>
<name>A0A2P7MS81_9CYAN</name>
<comment type="caution">
    <text evidence="4">The sequence shown here is derived from an EMBL/GenBank/DDBJ whole genome shotgun (WGS) entry which is preliminary data.</text>
</comment>
<dbReference type="PANTHER" id="PTHR44858:SF19">
    <property type="match status" value="1"/>
</dbReference>
<dbReference type="SMART" id="SM00028">
    <property type="entry name" value="TPR"/>
    <property type="match status" value="6"/>
</dbReference>
<reference evidence="4 5" key="1">
    <citation type="journal article" date="2018" name="Environ. Microbiol.">
        <title>Ecological and genomic features of two widespread freshwater picocyanobacteria.</title>
        <authorList>
            <person name="Cabello-Yeves P.J."/>
            <person name="Picazo A."/>
            <person name="Camacho A."/>
            <person name="Callieri C."/>
            <person name="Rosselli R."/>
            <person name="Roda-Garcia J.J."/>
            <person name="Coutinho F.H."/>
            <person name="Rodriguez-Valera F."/>
        </authorList>
    </citation>
    <scope>NUCLEOTIDE SEQUENCE [LARGE SCALE GENOMIC DNA]</scope>
    <source>
        <strain evidence="4 5">Tous</strain>
    </source>
</reference>
<dbReference type="Pfam" id="PF13424">
    <property type="entry name" value="TPR_12"/>
    <property type="match status" value="1"/>
</dbReference>
<dbReference type="Pfam" id="PF13432">
    <property type="entry name" value="TPR_16"/>
    <property type="match status" value="2"/>
</dbReference>
<protein>
    <submittedName>
        <fullName evidence="4">Uncharacterized protein</fullName>
    </submittedName>
</protein>
<evidence type="ECO:0000256" key="1">
    <source>
        <dbReference type="ARBA" id="ARBA00022737"/>
    </source>
</evidence>
<dbReference type="Gene3D" id="1.25.40.10">
    <property type="entry name" value="Tetratricopeptide repeat domain"/>
    <property type="match status" value="2"/>
</dbReference>
<dbReference type="InterPro" id="IPR011990">
    <property type="entry name" value="TPR-like_helical_dom_sf"/>
</dbReference>
<dbReference type="PROSITE" id="PS50005">
    <property type="entry name" value="TPR"/>
    <property type="match status" value="1"/>
</dbReference>
<dbReference type="InterPro" id="IPR019734">
    <property type="entry name" value="TPR_rpt"/>
</dbReference>
<dbReference type="EMBL" id="PXXO01000016">
    <property type="protein sequence ID" value="PSJ04059.1"/>
    <property type="molecule type" value="Genomic_DNA"/>
</dbReference>
<dbReference type="InterPro" id="IPR050498">
    <property type="entry name" value="Ycf3"/>
</dbReference>
<dbReference type="Proteomes" id="UP000243002">
    <property type="component" value="Unassembled WGS sequence"/>
</dbReference>
<gene>
    <name evidence="4" type="ORF">C7K55_11775</name>
</gene>
<evidence type="ECO:0000313" key="4">
    <source>
        <dbReference type="EMBL" id="PSJ04059.1"/>
    </source>
</evidence>
<dbReference type="OrthoDB" id="479590at2"/>
<dbReference type="PANTHER" id="PTHR44858">
    <property type="entry name" value="TETRATRICOPEPTIDE REPEAT PROTEIN 6"/>
    <property type="match status" value="1"/>
</dbReference>
<feature type="repeat" description="TPR" evidence="3">
    <location>
        <begin position="123"/>
        <end position="156"/>
    </location>
</feature>
<dbReference type="SUPFAM" id="SSF48452">
    <property type="entry name" value="TPR-like"/>
    <property type="match status" value="1"/>
</dbReference>
<evidence type="ECO:0000256" key="3">
    <source>
        <dbReference type="PROSITE-ProRule" id="PRU00339"/>
    </source>
</evidence>
<evidence type="ECO:0000313" key="5">
    <source>
        <dbReference type="Proteomes" id="UP000243002"/>
    </source>
</evidence>
<keyword evidence="2 3" id="KW-0802">TPR repeat</keyword>
<keyword evidence="5" id="KW-1185">Reference proteome</keyword>
<evidence type="ECO:0000256" key="2">
    <source>
        <dbReference type="ARBA" id="ARBA00022803"/>
    </source>
</evidence>